<dbReference type="InterPro" id="IPR005754">
    <property type="entry name" value="Sortase"/>
</dbReference>
<keyword evidence="1 3" id="KW-0378">Hydrolase</keyword>
<protein>
    <submittedName>
        <fullName evidence="3">Class B sortase</fullName>
        <ecNumber evidence="3">3.4.22.71</ecNumber>
    </submittedName>
</protein>
<dbReference type="GO" id="GO:0016787">
    <property type="term" value="F:hydrolase activity"/>
    <property type="evidence" value="ECO:0007669"/>
    <property type="project" value="UniProtKB-KW"/>
</dbReference>
<comment type="caution">
    <text evidence="3">The sequence shown here is derived from an EMBL/GenBank/DDBJ whole genome shotgun (WGS) entry which is preliminary data.</text>
</comment>
<dbReference type="EC" id="3.4.22.71" evidence="3"/>
<dbReference type="EMBL" id="JAOQIO010000069">
    <property type="protein sequence ID" value="MCU6793888.1"/>
    <property type="molecule type" value="Genomic_DNA"/>
</dbReference>
<reference evidence="3 4" key="1">
    <citation type="submission" date="2022-09" db="EMBL/GenBank/DDBJ databases">
        <authorList>
            <person name="Han X.L."/>
            <person name="Wang Q."/>
            <person name="Lu T."/>
        </authorList>
    </citation>
    <scope>NUCLEOTIDE SEQUENCE [LARGE SCALE GENOMIC DNA]</scope>
    <source>
        <strain evidence="3 4">WQ 127069</strain>
    </source>
</reference>
<name>A0ABT2UGY1_9BACL</name>
<dbReference type="RefSeq" id="WP_262685116.1">
    <property type="nucleotide sequence ID" value="NZ_JAOQIO010000069.1"/>
</dbReference>
<evidence type="ECO:0000256" key="1">
    <source>
        <dbReference type="ARBA" id="ARBA00022801"/>
    </source>
</evidence>
<evidence type="ECO:0000313" key="4">
    <source>
        <dbReference type="Proteomes" id="UP001652445"/>
    </source>
</evidence>
<dbReference type="InterPro" id="IPR023365">
    <property type="entry name" value="Sortase_dom-sf"/>
</dbReference>
<dbReference type="CDD" id="cd05826">
    <property type="entry name" value="Sortase_B"/>
    <property type="match status" value="1"/>
</dbReference>
<dbReference type="Pfam" id="PF04203">
    <property type="entry name" value="Sortase"/>
    <property type="match status" value="1"/>
</dbReference>
<keyword evidence="2" id="KW-1133">Transmembrane helix</keyword>
<keyword evidence="2" id="KW-0472">Membrane</keyword>
<dbReference type="Proteomes" id="UP001652445">
    <property type="component" value="Unassembled WGS sequence"/>
</dbReference>
<feature type="transmembrane region" description="Helical" evidence="2">
    <location>
        <begin position="15"/>
        <end position="37"/>
    </location>
</feature>
<dbReference type="NCBIfam" id="TIGR03064">
    <property type="entry name" value="sortase_srtB"/>
    <property type="match status" value="1"/>
</dbReference>
<keyword evidence="4" id="KW-1185">Reference proteome</keyword>
<dbReference type="SUPFAM" id="SSF63817">
    <property type="entry name" value="Sortase"/>
    <property type="match status" value="1"/>
</dbReference>
<proteinExistence type="predicted"/>
<gene>
    <name evidence="3" type="primary">srtB</name>
    <name evidence="3" type="ORF">OB236_17435</name>
</gene>
<evidence type="ECO:0000256" key="2">
    <source>
        <dbReference type="SAM" id="Phobius"/>
    </source>
</evidence>
<dbReference type="Gene3D" id="2.40.260.10">
    <property type="entry name" value="Sortase"/>
    <property type="match status" value="1"/>
</dbReference>
<sequence>MTKQFPQPAARSYRFFYWAASILVCAGFVLISMDAYIQHTERNNSLQLKNQMLSLYHTKAQPNTEQANESTELTKEASAVAKGPTENERFQSLLAINKEIIGWLRVDGTSVDYPVLQHKDNDYYLNRDASGKKSIYGSVFMDYRLDTNQEQRNLVIYGHNMIDGSMFGSLGNYKNKDFFAEHRNINWGIQGKMSDWEIFSVYTIDARKDTVDISYENDDAFLLDLDQYRKKSMYQAAVNLQKDDQILTLVTCSNETDDTRLVIHAVKKGPRVPFS</sequence>
<accession>A0ABT2UGY1</accession>
<organism evidence="3 4">
    <name type="scientific">Paenibacillus baimaensis</name>
    <dbReference type="NCBI Taxonomy" id="2982185"/>
    <lineage>
        <taxon>Bacteria</taxon>
        <taxon>Bacillati</taxon>
        <taxon>Bacillota</taxon>
        <taxon>Bacilli</taxon>
        <taxon>Bacillales</taxon>
        <taxon>Paenibacillaceae</taxon>
        <taxon>Paenibacillus</taxon>
    </lineage>
</organism>
<dbReference type="InterPro" id="IPR009835">
    <property type="entry name" value="SrtB"/>
</dbReference>
<evidence type="ECO:0000313" key="3">
    <source>
        <dbReference type="EMBL" id="MCU6793888.1"/>
    </source>
</evidence>
<keyword evidence="2" id="KW-0812">Transmembrane</keyword>